<dbReference type="AlphaFoldDB" id="A0A518GUG1"/>
<feature type="transmembrane region" description="Helical" evidence="10">
    <location>
        <begin position="868"/>
        <end position="885"/>
    </location>
</feature>
<dbReference type="SUPFAM" id="SSF82866">
    <property type="entry name" value="Multidrug efflux transporter AcrB transmembrane domain"/>
    <property type="match status" value="2"/>
</dbReference>
<evidence type="ECO:0000256" key="6">
    <source>
        <dbReference type="ARBA" id="ARBA00022692"/>
    </source>
</evidence>
<evidence type="ECO:0000256" key="2">
    <source>
        <dbReference type="ARBA" id="ARBA00010942"/>
    </source>
</evidence>
<dbReference type="PANTHER" id="PTHR32063:SF11">
    <property type="entry name" value="CATION OR DRUG EFFLUX SYSTEM PROTEIN"/>
    <property type="match status" value="1"/>
</dbReference>
<feature type="region of interest" description="Disordered" evidence="9">
    <location>
        <begin position="1037"/>
        <end position="1065"/>
    </location>
</feature>
<dbReference type="GO" id="GO:0009636">
    <property type="term" value="P:response to toxic substance"/>
    <property type="evidence" value="ECO:0007669"/>
    <property type="project" value="UniProtKB-ARBA"/>
</dbReference>
<reference evidence="11 12" key="1">
    <citation type="submission" date="2019-02" db="EMBL/GenBank/DDBJ databases">
        <title>Deep-cultivation of Planctomycetes and their phenomic and genomic characterization uncovers novel biology.</title>
        <authorList>
            <person name="Wiegand S."/>
            <person name="Jogler M."/>
            <person name="Boedeker C."/>
            <person name="Pinto D."/>
            <person name="Vollmers J."/>
            <person name="Rivas-Marin E."/>
            <person name="Kohn T."/>
            <person name="Peeters S.H."/>
            <person name="Heuer A."/>
            <person name="Rast P."/>
            <person name="Oberbeckmann S."/>
            <person name="Bunk B."/>
            <person name="Jeske O."/>
            <person name="Meyerdierks A."/>
            <person name="Storesund J.E."/>
            <person name="Kallscheuer N."/>
            <person name="Luecker S."/>
            <person name="Lage O.M."/>
            <person name="Pohl T."/>
            <person name="Merkel B.J."/>
            <person name="Hornburger P."/>
            <person name="Mueller R.-W."/>
            <person name="Bruemmer F."/>
            <person name="Labrenz M."/>
            <person name="Spormann A.M."/>
            <person name="Op den Camp H."/>
            <person name="Overmann J."/>
            <person name="Amann R."/>
            <person name="Jetten M.S.M."/>
            <person name="Mascher T."/>
            <person name="Medema M.H."/>
            <person name="Devos D.P."/>
            <person name="Kaster A.-K."/>
            <person name="Ovreas L."/>
            <person name="Rohde M."/>
            <person name="Galperin M.Y."/>
            <person name="Jogler C."/>
        </authorList>
    </citation>
    <scope>NUCLEOTIDE SEQUENCE [LARGE SCALE GENOMIC DNA]</scope>
    <source>
        <strain evidence="11 12">ElP</strain>
    </source>
</reference>
<comment type="similarity">
    <text evidence="2">Belongs to the resistance-nodulation-cell division (RND) (TC 2.A.6) family.</text>
</comment>
<keyword evidence="12" id="KW-1185">Reference proteome</keyword>
<feature type="transmembrane region" description="Helical" evidence="10">
    <location>
        <begin position="395"/>
        <end position="418"/>
    </location>
</feature>
<dbReference type="SUPFAM" id="SSF82693">
    <property type="entry name" value="Multidrug efflux transporter AcrB pore domain, PN1, PN2, PC1 and PC2 subdomains"/>
    <property type="match status" value="4"/>
</dbReference>
<dbReference type="NCBIfam" id="TIGR00915">
    <property type="entry name" value="2A0602"/>
    <property type="match status" value="1"/>
</dbReference>
<evidence type="ECO:0000256" key="1">
    <source>
        <dbReference type="ARBA" id="ARBA00004429"/>
    </source>
</evidence>
<evidence type="ECO:0000256" key="4">
    <source>
        <dbReference type="ARBA" id="ARBA00022475"/>
    </source>
</evidence>
<dbReference type="Pfam" id="PF00873">
    <property type="entry name" value="ACR_tran"/>
    <property type="match status" value="1"/>
</dbReference>
<dbReference type="InterPro" id="IPR001036">
    <property type="entry name" value="Acrflvin-R"/>
</dbReference>
<evidence type="ECO:0000313" key="12">
    <source>
        <dbReference type="Proteomes" id="UP000317835"/>
    </source>
</evidence>
<evidence type="ECO:0000256" key="10">
    <source>
        <dbReference type="SAM" id="Phobius"/>
    </source>
</evidence>
<feature type="transmembrane region" description="Helical" evidence="10">
    <location>
        <begin position="341"/>
        <end position="360"/>
    </location>
</feature>
<feature type="transmembrane region" description="Helical" evidence="10">
    <location>
        <begin position="891"/>
        <end position="913"/>
    </location>
</feature>
<feature type="transmembrane region" description="Helical" evidence="10">
    <location>
        <begin position="438"/>
        <end position="460"/>
    </location>
</feature>
<evidence type="ECO:0000256" key="8">
    <source>
        <dbReference type="ARBA" id="ARBA00023136"/>
    </source>
</evidence>
<dbReference type="PRINTS" id="PR00702">
    <property type="entry name" value="ACRIFLAVINRP"/>
</dbReference>
<accession>A0A518GUG1</accession>
<dbReference type="SUPFAM" id="SSF82714">
    <property type="entry name" value="Multidrug efflux transporter AcrB TolC docking domain, DN and DC subdomains"/>
    <property type="match status" value="2"/>
</dbReference>
<dbReference type="GO" id="GO:0042910">
    <property type="term" value="F:xenobiotic transmembrane transporter activity"/>
    <property type="evidence" value="ECO:0007669"/>
    <property type="project" value="TreeGrafter"/>
</dbReference>
<dbReference type="PANTHER" id="PTHR32063">
    <property type="match status" value="1"/>
</dbReference>
<dbReference type="OrthoDB" id="220575at2"/>
<protein>
    <submittedName>
        <fullName evidence="11">Efflux pump membrane transporter BepE</fullName>
    </submittedName>
</protein>
<evidence type="ECO:0000256" key="3">
    <source>
        <dbReference type="ARBA" id="ARBA00022448"/>
    </source>
</evidence>
<sequence>MSRFFIDRPIFANVIAIVTMIFGAVALLALPIEQYPEITPPTVQVRAVYPGASAQVVADTVAAPIEQQVNGVEDMLYMQSTSSSDGSYSLTVTFEVGTDLDQAQVLVQNRISAAEPLLPEEVRRQGVTAKKQSTNIILVINLLSPDNTYDSLFMSNYASLRIRDELSRIDGVGDARSFGSTEYSMRIWLDPEKLKARNLTTQDILRVLREQNVQVAAGAIGQSPAPEGQNFQLTISALGRLSDAEQFEQIVVKGGEGTRVTYLRDVARVELGAQTYDQYALKNAQPTASIAIFQLPGANALQVADDIRATIERLSEDFPQGMTYDIPFDTTLFVRESIREVYKTLFEAGVLVLVVILVFLQDWRGVLIPATTVPVTIVGAFTALALLGFTVNMLTLFGLVLAIGIVVDDAIVIVENAAHHIERGRNPRDATIRAMGEVTGPIIGITLVLMAVFVPTAFLGGITGQLYRQFALTIAATAIISAINALTLKPAQSASLLRPLRGRKNFFFRAFNWVYDRFAWVYLAIVKGLVRVPVLVMLLFFGVVAGTVYLYASLPTGFLPVEDQGYAISLVQLPDGASLQRTSEVVDEANDILMNTPGVENVFAIAGFSLLDSTATSNAATFFVVFEPFEERHEEEKSMEAILGSIRGQYASRIKEAVAMIFPPPSIRGLGTTGGFQLQLEDKGAGLQELARMVQQVQADAGGQSSLQAVTSTFRAGVPQLYADVDRVKAKTMDLDLNDVFGTMQASLGSAYVNDFNKFGRTYQVRVQADERFRSSPEDIRKLEVRNLRGEMVPLGAIVDVKKVVGPQIISRYNLYPTAAVTGEAAPGYSSGDALTLMEQMLARNLPPGMGYEWTGMSFQEKRVSGQSVWVFGLAVLFVYLVLAAQYESWLLPAAVIFVVPLGLLGAATAVALRGFDNNVYTQIGIVLIIALASKNAILIVEFARDLHAQGKSIREAAVEAAGLRFRPILMTSFAFILGVWPLVNAEGAGAASRQALGTAVFGGMIASTLLAVFVVPVFFVVFQWLAEFRPFGRRRAQAEADAEPAPTPEDDPAPHRGEPAVPVH</sequence>
<feature type="transmembrane region" description="Helical" evidence="10">
    <location>
        <begin position="532"/>
        <end position="552"/>
    </location>
</feature>
<dbReference type="Gene3D" id="1.20.1640.10">
    <property type="entry name" value="Multidrug efflux transporter AcrB transmembrane domain"/>
    <property type="match status" value="2"/>
</dbReference>
<keyword evidence="3" id="KW-0813">Transport</keyword>
<dbReference type="FunFam" id="1.20.1640.10:FF:000001">
    <property type="entry name" value="Efflux pump membrane transporter"/>
    <property type="match status" value="1"/>
</dbReference>
<evidence type="ECO:0000256" key="5">
    <source>
        <dbReference type="ARBA" id="ARBA00022519"/>
    </source>
</evidence>
<evidence type="ECO:0000313" key="11">
    <source>
        <dbReference type="EMBL" id="QDV32223.1"/>
    </source>
</evidence>
<feature type="transmembrane region" description="Helical" evidence="10">
    <location>
        <begin position="964"/>
        <end position="984"/>
    </location>
</feature>
<dbReference type="NCBIfam" id="NF000282">
    <property type="entry name" value="RND_permease_1"/>
    <property type="match status" value="1"/>
</dbReference>
<feature type="transmembrane region" description="Helical" evidence="10">
    <location>
        <begin position="367"/>
        <end position="389"/>
    </location>
</feature>
<proteinExistence type="inferred from homology"/>
<dbReference type="Gene3D" id="3.30.70.1430">
    <property type="entry name" value="Multidrug efflux transporter AcrB pore domain"/>
    <property type="match status" value="2"/>
</dbReference>
<dbReference type="EMBL" id="CP036426">
    <property type="protein sequence ID" value="QDV32223.1"/>
    <property type="molecule type" value="Genomic_DNA"/>
</dbReference>
<feature type="transmembrane region" description="Helical" evidence="10">
    <location>
        <begin position="920"/>
        <end position="944"/>
    </location>
</feature>
<gene>
    <name evidence="11" type="primary">bepE_1</name>
    <name evidence="11" type="ORF">ElP_00460</name>
</gene>
<dbReference type="Gene3D" id="3.30.2090.10">
    <property type="entry name" value="Multidrug efflux transporter AcrB TolC docking domain, DN and DC subdomains"/>
    <property type="match status" value="2"/>
</dbReference>
<dbReference type="Gene3D" id="3.30.70.1440">
    <property type="entry name" value="Multidrug efflux transporter AcrB pore domain"/>
    <property type="match status" value="1"/>
</dbReference>
<dbReference type="InterPro" id="IPR004764">
    <property type="entry name" value="MdtF-like"/>
</dbReference>
<dbReference type="InterPro" id="IPR027463">
    <property type="entry name" value="AcrB_DN_DC_subdom"/>
</dbReference>
<dbReference type="KEGG" id="tpla:ElP_00460"/>
<feature type="transmembrane region" description="Helical" evidence="10">
    <location>
        <begin position="466"/>
        <end position="486"/>
    </location>
</feature>
<dbReference type="FunFam" id="3.30.70.1430:FF:000001">
    <property type="entry name" value="Efflux pump membrane transporter"/>
    <property type="match status" value="1"/>
</dbReference>
<name>A0A518GUG1_9BACT</name>
<dbReference type="RefSeq" id="WP_145266141.1">
    <property type="nucleotide sequence ID" value="NZ_CP036426.1"/>
</dbReference>
<keyword evidence="4" id="KW-1003">Cell membrane</keyword>
<evidence type="ECO:0000256" key="7">
    <source>
        <dbReference type="ARBA" id="ARBA00022989"/>
    </source>
</evidence>
<dbReference type="Proteomes" id="UP000317835">
    <property type="component" value="Chromosome"/>
</dbReference>
<dbReference type="GO" id="GO:0015562">
    <property type="term" value="F:efflux transmembrane transporter activity"/>
    <property type="evidence" value="ECO:0007669"/>
    <property type="project" value="InterPro"/>
</dbReference>
<keyword evidence="6 10" id="KW-0812">Transmembrane</keyword>
<evidence type="ECO:0000256" key="9">
    <source>
        <dbReference type="SAM" id="MobiDB-lite"/>
    </source>
</evidence>
<keyword evidence="5" id="KW-0997">Cell inner membrane</keyword>
<organism evidence="11 12">
    <name type="scientific">Tautonia plasticadhaerens</name>
    <dbReference type="NCBI Taxonomy" id="2527974"/>
    <lineage>
        <taxon>Bacteria</taxon>
        <taxon>Pseudomonadati</taxon>
        <taxon>Planctomycetota</taxon>
        <taxon>Planctomycetia</taxon>
        <taxon>Isosphaerales</taxon>
        <taxon>Isosphaeraceae</taxon>
        <taxon>Tautonia</taxon>
    </lineage>
</organism>
<keyword evidence="8 10" id="KW-0472">Membrane</keyword>
<dbReference type="GO" id="GO:0005886">
    <property type="term" value="C:plasma membrane"/>
    <property type="evidence" value="ECO:0007669"/>
    <property type="project" value="UniProtKB-SubCell"/>
</dbReference>
<keyword evidence="7 10" id="KW-1133">Transmembrane helix</keyword>
<feature type="transmembrane region" description="Helical" evidence="10">
    <location>
        <begin position="996"/>
        <end position="1026"/>
    </location>
</feature>
<comment type="subcellular location">
    <subcellularLocation>
        <location evidence="1">Cell inner membrane</location>
        <topology evidence="1">Multi-pass membrane protein</topology>
    </subcellularLocation>
</comment>
<feature type="transmembrane region" description="Helical" evidence="10">
    <location>
        <begin position="12"/>
        <end position="32"/>
    </location>
</feature>
<dbReference type="Gene3D" id="3.30.70.1320">
    <property type="entry name" value="Multidrug efflux transporter AcrB pore domain like"/>
    <property type="match status" value="1"/>
</dbReference>